<feature type="modified residue" description="4-aspartylphosphate" evidence="1">
    <location>
        <position position="57"/>
    </location>
</feature>
<keyword evidence="4" id="KW-1185">Reference proteome</keyword>
<dbReference type="GO" id="GO:0008782">
    <property type="term" value="F:adenosylhomocysteine nucleosidase activity"/>
    <property type="evidence" value="ECO:0007669"/>
    <property type="project" value="TreeGrafter"/>
</dbReference>
<dbReference type="GO" id="GO:0019284">
    <property type="term" value="P:L-methionine salvage from S-adenosylmethionine"/>
    <property type="evidence" value="ECO:0007669"/>
    <property type="project" value="TreeGrafter"/>
</dbReference>
<dbReference type="RefSeq" id="WP_106391942.1">
    <property type="nucleotide sequence ID" value="NZ_PVNK01000126.1"/>
</dbReference>
<protein>
    <submittedName>
        <fullName evidence="3">5'-methylthioadenosine/S-adenosylhomocysteine nucleosidase</fullName>
    </submittedName>
</protein>
<gene>
    <name evidence="3" type="ORF">ENSA5_25410</name>
</gene>
<sequence>MTVKNILIVEDDRTKYLRIRGVVAGLAGKKVDIARAPDAASALNMMRDAAYDLLILDLLLPVRAGDTPKKDSGLDIARKIQRDRIFNTPANVIALTGYENIKDEQVAAFHEWGWLLVQYSMAGGEWVGALENTVNRIFRTDRTPHQTQHMSDAVIITAVRSIEFEALRRTAPAIERIQGTDEKNVYWKATLKSATSRQVICTSAQEMGMPMSAALAMKCTMLYRPRLLCMCGIAAGTGGGFGDILVATKSWDYGSGKIHTSLDDNESIFRPRPSYHRAASDLAALFGEFEKDEEKKLIEFWDEWRGDKPTSPPRIRRGPLASGASVIASAEFMQKLASRDDRIIGVEMEAYGLFAAADIAPEPSPKVVVMKSVCDFGDTNKDDKYQDYAAESSARCLLDFLDFYFSAS</sequence>
<evidence type="ECO:0000313" key="4">
    <source>
        <dbReference type="Proteomes" id="UP000237968"/>
    </source>
</evidence>
<accession>A0A2S9YB25</accession>
<comment type="caution">
    <text evidence="3">The sequence shown here is derived from an EMBL/GenBank/DDBJ whole genome shotgun (WGS) entry which is preliminary data.</text>
</comment>
<dbReference type="InterPro" id="IPR011006">
    <property type="entry name" value="CheY-like_superfamily"/>
</dbReference>
<evidence type="ECO:0000313" key="3">
    <source>
        <dbReference type="EMBL" id="PRQ02206.1"/>
    </source>
</evidence>
<dbReference type="GO" id="GO:0000160">
    <property type="term" value="P:phosphorelay signal transduction system"/>
    <property type="evidence" value="ECO:0007669"/>
    <property type="project" value="InterPro"/>
</dbReference>
<dbReference type="Gene3D" id="3.40.50.1580">
    <property type="entry name" value="Nucleoside phosphorylase domain"/>
    <property type="match status" value="1"/>
</dbReference>
<dbReference type="EMBL" id="PVNK01000126">
    <property type="protein sequence ID" value="PRQ02206.1"/>
    <property type="molecule type" value="Genomic_DNA"/>
</dbReference>
<dbReference type="SUPFAM" id="SSF53167">
    <property type="entry name" value="Purine and uridine phosphorylases"/>
    <property type="match status" value="1"/>
</dbReference>
<proteinExistence type="predicted"/>
<evidence type="ECO:0000259" key="2">
    <source>
        <dbReference type="PROSITE" id="PS50110"/>
    </source>
</evidence>
<dbReference type="InterPro" id="IPR035994">
    <property type="entry name" value="Nucleoside_phosphorylase_sf"/>
</dbReference>
<dbReference type="PANTHER" id="PTHR46832">
    <property type="entry name" value="5'-METHYLTHIOADENOSINE/S-ADENOSYLHOMOCYSTEINE NUCLEOSIDASE"/>
    <property type="match status" value="1"/>
</dbReference>
<dbReference type="Proteomes" id="UP000237968">
    <property type="component" value="Unassembled WGS sequence"/>
</dbReference>
<dbReference type="SUPFAM" id="SSF52172">
    <property type="entry name" value="CheY-like"/>
    <property type="match status" value="1"/>
</dbReference>
<dbReference type="GO" id="GO:0005829">
    <property type="term" value="C:cytosol"/>
    <property type="evidence" value="ECO:0007669"/>
    <property type="project" value="TreeGrafter"/>
</dbReference>
<dbReference type="GO" id="GO:0009116">
    <property type="term" value="P:nucleoside metabolic process"/>
    <property type="evidence" value="ECO:0007669"/>
    <property type="project" value="InterPro"/>
</dbReference>
<keyword evidence="1" id="KW-0597">Phosphoprotein</keyword>
<dbReference type="InterPro" id="IPR001789">
    <property type="entry name" value="Sig_transdc_resp-reg_receiver"/>
</dbReference>
<dbReference type="Pfam" id="PF01048">
    <property type="entry name" value="PNP_UDP_1"/>
    <property type="match status" value="1"/>
</dbReference>
<dbReference type="SMART" id="SM00448">
    <property type="entry name" value="REC"/>
    <property type="match status" value="1"/>
</dbReference>
<reference evidence="3 4" key="1">
    <citation type="submission" date="2018-03" db="EMBL/GenBank/DDBJ databases">
        <title>Draft Genome Sequences of the Obligatory Marine Myxobacteria Enhygromyxa salina SWB005.</title>
        <authorList>
            <person name="Poehlein A."/>
            <person name="Moghaddam J.A."/>
            <person name="Harms H."/>
            <person name="Alanjari M."/>
            <person name="Koenig G.M."/>
            <person name="Daniel R."/>
            <person name="Schaeberle T.F."/>
        </authorList>
    </citation>
    <scope>NUCLEOTIDE SEQUENCE [LARGE SCALE GENOMIC DNA]</scope>
    <source>
        <strain evidence="3 4">SWB005</strain>
    </source>
</reference>
<organism evidence="3 4">
    <name type="scientific">Enhygromyxa salina</name>
    <dbReference type="NCBI Taxonomy" id="215803"/>
    <lineage>
        <taxon>Bacteria</taxon>
        <taxon>Pseudomonadati</taxon>
        <taxon>Myxococcota</taxon>
        <taxon>Polyangia</taxon>
        <taxon>Nannocystales</taxon>
        <taxon>Nannocystaceae</taxon>
        <taxon>Enhygromyxa</taxon>
    </lineage>
</organism>
<dbReference type="Gene3D" id="3.40.50.2300">
    <property type="match status" value="1"/>
</dbReference>
<dbReference type="AlphaFoldDB" id="A0A2S9YB25"/>
<dbReference type="Pfam" id="PF00072">
    <property type="entry name" value="Response_reg"/>
    <property type="match status" value="1"/>
</dbReference>
<feature type="domain" description="Response regulatory" evidence="2">
    <location>
        <begin position="5"/>
        <end position="145"/>
    </location>
</feature>
<dbReference type="PANTHER" id="PTHR46832:SF1">
    <property type="entry name" value="5'-METHYLTHIOADENOSINE_S-ADENOSYLHOMOCYSTEINE NUCLEOSIDASE"/>
    <property type="match status" value="1"/>
</dbReference>
<dbReference type="GO" id="GO:0008930">
    <property type="term" value="F:methylthioadenosine nucleosidase activity"/>
    <property type="evidence" value="ECO:0007669"/>
    <property type="project" value="TreeGrafter"/>
</dbReference>
<dbReference type="InterPro" id="IPR000845">
    <property type="entry name" value="Nucleoside_phosphorylase_d"/>
</dbReference>
<dbReference type="PROSITE" id="PS50110">
    <property type="entry name" value="RESPONSE_REGULATORY"/>
    <property type="match status" value="1"/>
</dbReference>
<name>A0A2S9YB25_9BACT</name>
<evidence type="ECO:0000256" key="1">
    <source>
        <dbReference type="PROSITE-ProRule" id="PRU00169"/>
    </source>
</evidence>
<dbReference type="OrthoDB" id="2988699at2"/>